<evidence type="ECO:0000256" key="1">
    <source>
        <dbReference type="SAM" id="MobiDB-lite"/>
    </source>
</evidence>
<name>A0A1C4UEE6_9ACTN</name>
<dbReference type="RefSeq" id="WP_091258717.1">
    <property type="nucleotide sequence ID" value="NZ_FMCS01000001.1"/>
</dbReference>
<dbReference type="Proteomes" id="UP000199629">
    <property type="component" value="Unassembled WGS sequence"/>
</dbReference>
<dbReference type="InterPro" id="IPR051531">
    <property type="entry name" value="N-acetyltransferase"/>
</dbReference>
<dbReference type="InterPro" id="IPR016181">
    <property type="entry name" value="Acyl_CoA_acyltransferase"/>
</dbReference>
<gene>
    <name evidence="3" type="ORF">GA0070214_101607</name>
</gene>
<dbReference type="Pfam" id="PF13302">
    <property type="entry name" value="Acetyltransf_3"/>
    <property type="match status" value="1"/>
</dbReference>
<dbReference type="AlphaFoldDB" id="A0A1C4UEE6"/>
<keyword evidence="4" id="KW-1185">Reference proteome</keyword>
<evidence type="ECO:0000259" key="2">
    <source>
        <dbReference type="PROSITE" id="PS51186"/>
    </source>
</evidence>
<sequence>MAIFLTTGRLVLREFTPEDVPLLTELDGDPAVMRYLTGGRPTPADEVRDRVLPTMLAAYRRPPGLGWWAAERRADGAFLGWFEFRPLRDGDPREVELGYRLRRDAWGAGYATEGARALVDHGFTALGVERVVATTMAVNAGSRRVMAKAGLAYRRTFHQDWPEAIPGSEHGEVEYALPRAEWAARRPATDPGPSSGAHRGPGL</sequence>
<keyword evidence="3" id="KW-0808">Transferase</keyword>
<dbReference type="PANTHER" id="PTHR43792:SF1">
    <property type="entry name" value="N-ACETYLTRANSFERASE DOMAIN-CONTAINING PROTEIN"/>
    <property type="match status" value="1"/>
</dbReference>
<feature type="domain" description="N-acetyltransferase" evidence="2">
    <location>
        <begin position="10"/>
        <end position="180"/>
    </location>
</feature>
<dbReference type="EMBL" id="FMCS01000001">
    <property type="protein sequence ID" value="SCE70044.1"/>
    <property type="molecule type" value="Genomic_DNA"/>
</dbReference>
<proteinExistence type="predicted"/>
<accession>A0A1C4UEE6</accession>
<dbReference type="PANTHER" id="PTHR43792">
    <property type="entry name" value="GNAT FAMILY, PUTATIVE (AFU_ORTHOLOGUE AFUA_3G00765)-RELATED-RELATED"/>
    <property type="match status" value="1"/>
</dbReference>
<dbReference type="PROSITE" id="PS51186">
    <property type="entry name" value="GNAT"/>
    <property type="match status" value="1"/>
</dbReference>
<organism evidence="3 4">
    <name type="scientific">Micromonospora chaiyaphumensis</name>
    <dbReference type="NCBI Taxonomy" id="307119"/>
    <lineage>
        <taxon>Bacteria</taxon>
        <taxon>Bacillati</taxon>
        <taxon>Actinomycetota</taxon>
        <taxon>Actinomycetes</taxon>
        <taxon>Micromonosporales</taxon>
        <taxon>Micromonosporaceae</taxon>
        <taxon>Micromonospora</taxon>
    </lineage>
</organism>
<dbReference type="SUPFAM" id="SSF55729">
    <property type="entry name" value="Acyl-CoA N-acyltransferases (Nat)"/>
    <property type="match status" value="1"/>
</dbReference>
<evidence type="ECO:0000313" key="4">
    <source>
        <dbReference type="Proteomes" id="UP000199629"/>
    </source>
</evidence>
<dbReference type="InterPro" id="IPR000182">
    <property type="entry name" value="GNAT_dom"/>
</dbReference>
<reference evidence="4" key="1">
    <citation type="submission" date="2016-06" db="EMBL/GenBank/DDBJ databases">
        <authorList>
            <person name="Varghese N."/>
            <person name="Submissions Spin"/>
        </authorList>
    </citation>
    <scope>NUCLEOTIDE SEQUENCE [LARGE SCALE GENOMIC DNA]</scope>
    <source>
        <strain evidence="4">DSM 45246</strain>
    </source>
</reference>
<evidence type="ECO:0000313" key="3">
    <source>
        <dbReference type="EMBL" id="SCE70044.1"/>
    </source>
</evidence>
<feature type="region of interest" description="Disordered" evidence="1">
    <location>
        <begin position="181"/>
        <end position="203"/>
    </location>
</feature>
<protein>
    <submittedName>
        <fullName evidence="3">Protein N-acetyltransferase, RimJ/RimL family</fullName>
    </submittedName>
</protein>
<dbReference type="Gene3D" id="3.40.630.30">
    <property type="match status" value="1"/>
</dbReference>
<dbReference type="GO" id="GO:0016747">
    <property type="term" value="F:acyltransferase activity, transferring groups other than amino-acyl groups"/>
    <property type="evidence" value="ECO:0007669"/>
    <property type="project" value="InterPro"/>
</dbReference>